<dbReference type="AlphaFoldDB" id="A0A540K4F8"/>
<evidence type="ECO:0000313" key="1">
    <source>
        <dbReference type="EMBL" id="TQD68762.1"/>
    </source>
</evidence>
<proteinExistence type="predicted"/>
<dbReference type="Proteomes" id="UP000315295">
    <property type="component" value="Unassembled WGS sequence"/>
</dbReference>
<name>A0A540K4F8_MALBA</name>
<evidence type="ECO:0000313" key="2">
    <source>
        <dbReference type="Proteomes" id="UP000315295"/>
    </source>
</evidence>
<organism evidence="1 2">
    <name type="scientific">Malus baccata</name>
    <name type="common">Siberian crab apple</name>
    <name type="synonym">Pyrus baccata</name>
    <dbReference type="NCBI Taxonomy" id="106549"/>
    <lineage>
        <taxon>Eukaryota</taxon>
        <taxon>Viridiplantae</taxon>
        <taxon>Streptophyta</taxon>
        <taxon>Embryophyta</taxon>
        <taxon>Tracheophyta</taxon>
        <taxon>Spermatophyta</taxon>
        <taxon>Magnoliopsida</taxon>
        <taxon>eudicotyledons</taxon>
        <taxon>Gunneridae</taxon>
        <taxon>Pentapetalae</taxon>
        <taxon>rosids</taxon>
        <taxon>fabids</taxon>
        <taxon>Rosales</taxon>
        <taxon>Rosaceae</taxon>
        <taxon>Amygdaloideae</taxon>
        <taxon>Maleae</taxon>
        <taxon>Malus</taxon>
    </lineage>
</organism>
<sequence>MLAYVNKLFTKRYKQWKNNLHQYFETFDDPQEFKDREDNWAWLCSHFQELGYVKKAKANKSNREKMNLLHYSGLRPFSYRMEAQ</sequence>
<protein>
    <submittedName>
        <fullName evidence="1">Uncharacterized protein</fullName>
    </submittedName>
</protein>
<accession>A0A540K4F8</accession>
<gene>
    <name evidence="1" type="ORF">C1H46_045705</name>
</gene>
<comment type="caution">
    <text evidence="1">The sequence shown here is derived from an EMBL/GenBank/DDBJ whole genome shotgun (WGS) entry which is preliminary data.</text>
</comment>
<dbReference type="EMBL" id="VIEB01009633">
    <property type="protein sequence ID" value="TQD68762.1"/>
    <property type="molecule type" value="Genomic_DNA"/>
</dbReference>
<reference evidence="1 2" key="1">
    <citation type="journal article" date="2019" name="G3 (Bethesda)">
        <title>Sequencing of a Wild Apple (Malus baccata) Genome Unravels the Differences Between Cultivated and Wild Apple Species Regarding Disease Resistance and Cold Tolerance.</title>
        <authorList>
            <person name="Chen X."/>
        </authorList>
    </citation>
    <scope>NUCLEOTIDE SEQUENCE [LARGE SCALE GENOMIC DNA]</scope>
    <source>
        <strain evidence="2">cv. Shandingzi</strain>
        <tissue evidence="1">Leaves</tissue>
    </source>
</reference>
<keyword evidence="2" id="KW-1185">Reference proteome</keyword>